<feature type="non-terminal residue" evidence="2">
    <location>
        <position position="1"/>
    </location>
</feature>
<proteinExistence type="predicted"/>
<dbReference type="InterPro" id="IPR041588">
    <property type="entry name" value="Integrase_H2C2"/>
</dbReference>
<dbReference type="Gene3D" id="1.10.340.70">
    <property type="match status" value="1"/>
</dbReference>
<dbReference type="AlphaFoldDB" id="A0AAF0QVG9"/>
<keyword evidence="3" id="KW-1185">Reference proteome</keyword>
<dbReference type="PANTHER" id="PTHR47266">
    <property type="entry name" value="ENDONUCLEASE-RELATED"/>
    <property type="match status" value="1"/>
</dbReference>
<dbReference type="Proteomes" id="UP001234989">
    <property type="component" value="Chromosome 5"/>
</dbReference>
<evidence type="ECO:0000259" key="1">
    <source>
        <dbReference type="Pfam" id="PF17921"/>
    </source>
</evidence>
<dbReference type="Pfam" id="PF17921">
    <property type="entry name" value="Integrase_H2C2"/>
    <property type="match status" value="1"/>
</dbReference>
<dbReference type="EMBL" id="CP133616">
    <property type="protein sequence ID" value="WMV30043.1"/>
    <property type="molecule type" value="Genomic_DNA"/>
</dbReference>
<organism evidence="2 3">
    <name type="scientific">Solanum verrucosum</name>
    <dbReference type="NCBI Taxonomy" id="315347"/>
    <lineage>
        <taxon>Eukaryota</taxon>
        <taxon>Viridiplantae</taxon>
        <taxon>Streptophyta</taxon>
        <taxon>Embryophyta</taxon>
        <taxon>Tracheophyta</taxon>
        <taxon>Spermatophyta</taxon>
        <taxon>Magnoliopsida</taxon>
        <taxon>eudicotyledons</taxon>
        <taxon>Gunneridae</taxon>
        <taxon>Pentapetalae</taxon>
        <taxon>asterids</taxon>
        <taxon>lamiids</taxon>
        <taxon>Solanales</taxon>
        <taxon>Solanaceae</taxon>
        <taxon>Solanoideae</taxon>
        <taxon>Solaneae</taxon>
        <taxon>Solanum</taxon>
    </lineage>
</organism>
<evidence type="ECO:0000313" key="3">
    <source>
        <dbReference type="Proteomes" id="UP001234989"/>
    </source>
</evidence>
<feature type="domain" description="Integrase zinc-binding" evidence="1">
    <location>
        <begin position="17"/>
        <end position="72"/>
    </location>
</feature>
<protein>
    <recommendedName>
        <fullName evidence="1">Integrase zinc-binding domain-containing protein</fullName>
    </recommendedName>
</protein>
<evidence type="ECO:0000313" key="2">
    <source>
        <dbReference type="EMBL" id="WMV30043.1"/>
    </source>
</evidence>
<gene>
    <name evidence="2" type="ORF">MTR67_023428</name>
</gene>
<sequence length="83" mass="9995">DGVFRYQGRLYVPKVGQLRLQILTEAHNSRYSIHPVATKMYRSMREVFWWNGMKRDIAHFVDKCQNCQQVKVTSETRRYNSRD</sequence>
<reference evidence="2" key="1">
    <citation type="submission" date="2023-08" db="EMBL/GenBank/DDBJ databases">
        <title>A de novo genome assembly of Solanum verrucosum Schlechtendal, a Mexican diploid species geographically isolated from the other diploid A-genome species in potato relatives.</title>
        <authorList>
            <person name="Hosaka K."/>
        </authorList>
    </citation>
    <scope>NUCLEOTIDE SEQUENCE</scope>
    <source>
        <tissue evidence="2">Young leaves</tissue>
    </source>
</reference>
<dbReference type="InterPro" id="IPR052160">
    <property type="entry name" value="Gypsy_RT_Integrase-like"/>
</dbReference>
<accession>A0AAF0QVG9</accession>
<name>A0AAF0QVG9_SOLVR</name>